<organism evidence="1 2">
    <name type="scientific">Nocardia cyriacigeorgica</name>
    <dbReference type="NCBI Taxonomy" id="135487"/>
    <lineage>
        <taxon>Bacteria</taxon>
        <taxon>Bacillati</taxon>
        <taxon>Actinomycetota</taxon>
        <taxon>Actinomycetes</taxon>
        <taxon>Mycobacteriales</taxon>
        <taxon>Nocardiaceae</taxon>
        <taxon>Nocardia</taxon>
    </lineage>
</organism>
<name>A0A2L2JLG5_9NOCA</name>
<dbReference type="OrthoDB" id="4560721at2"/>
<evidence type="ECO:0008006" key="3">
    <source>
        <dbReference type="Google" id="ProtNLM"/>
    </source>
</evidence>
<reference evidence="1 2" key="1">
    <citation type="submission" date="2019-02" db="EMBL/GenBank/DDBJ databases">
        <authorList>
            <consortium name="Pathogen Informatics"/>
        </authorList>
    </citation>
    <scope>NUCLEOTIDE SEQUENCE [LARGE SCALE GENOMIC DNA]</scope>
    <source>
        <strain evidence="1 2">3012STDY6756504</strain>
    </source>
</reference>
<evidence type="ECO:0000313" key="2">
    <source>
        <dbReference type="Proteomes" id="UP000290439"/>
    </source>
</evidence>
<dbReference type="Gene3D" id="1.10.287.1060">
    <property type="entry name" value="ESAT-6-like"/>
    <property type="match status" value="1"/>
</dbReference>
<dbReference type="GeneID" id="57067538"/>
<dbReference type="RefSeq" id="WP_036533260.1">
    <property type="nucleotide sequence ID" value="NZ_CP026746.1"/>
</dbReference>
<gene>
    <name evidence="1" type="ORF">NCTC10797_05156</name>
</gene>
<dbReference type="Proteomes" id="UP000290439">
    <property type="component" value="Chromosome"/>
</dbReference>
<protein>
    <recommendedName>
        <fullName evidence="3">WXG100 family type VII secretion target</fullName>
    </recommendedName>
</protein>
<sequence length="105" mass="11322">MGADKVKADPDDFQRAAEKTGAVRDKVQGILNTLQASISSYGTPWGNDKLGASFTDGEQGYFAARESLTGNIENVANSFNNFRSGQAQTVVALRKMERANEGSFE</sequence>
<dbReference type="EMBL" id="LR215973">
    <property type="protein sequence ID" value="VFB01338.1"/>
    <property type="molecule type" value="Genomic_DNA"/>
</dbReference>
<accession>A0A2L2JLG5</accession>
<dbReference type="AlphaFoldDB" id="A0A2L2JLG5"/>
<evidence type="ECO:0000313" key="1">
    <source>
        <dbReference type="EMBL" id="VFB01338.1"/>
    </source>
</evidence>
<proteinExistence type="predicted"/>